<keyword evidence="2" id="KW-1185">Reference proteome</keyword>
<evidence type="ECO:0000313" key="2">
    <source>
        <dbReference type="Proteomes" id="UP000007807"/>
    </source>
</evidence>
<protein>
    <submittedName>
        <fullName evidence="1">Uncharacterized protein</fullName>
    </submittedName>
</protein>
<dbReference type="Proteomes" id="UP000007807">
    <property type="component" value="Chromosome"/>
</dbReference>
<reference evidence="1 2" key="1">
    <citation type="journal article" date="2011" name="J. Bacteriol.">
        <title>Complete genome sequence of Methanosaeta concilii, a specialist in aceticlastic methanogenesis.</title>
        <authorList>
            <person name="Barber R.D."/>
            <person name="Zhang L."/>
            <person name="Harnack M."/>
            <person name="Olson M.V."/>
            <person name="Kaul R."/>
            <person name="Ingram-Smith C."/>
            <person name="Smith K.S."/>
        </authorList>
    </citation>
    <scope>NUCLEOTIDE SEQUENCE [LARGE SCALE GENOMIC DNA]</scope>
    <source>
        <strain evidence="2">ATCC 5969 / DSM 3671 / JCM 10134 / NBRC 103675 / OCM 69 / GP-6</strain>
    </source>
</reference>
<organism evidence="1 2">
    <name type="scientific">Methanothrix soehngenii (strain ATCC 5969 / DSM 3671 / JCM 10134 / NBRC 103675 / OCM 69 / GP-6)</name>
    <name type="common">Methanosaeta concilii</name>
    <dbReference type="NCBI Taxonomy" id="990316"/>
    <lineage>
        <taxon>Archaea</taxon>
        <taxon>Methanobacteriati</taxon>
        <taxon>Methanobacteriota</taxon>
        <taxon>Stenosarchaea group</taxon>
        <taxon>Methanomicrobia</taxon>
        <taxon>Methanotrichales</taxon>
        <taxon>Methanotrichaceae</taxon>
        <taxon>Methanothrix</taxon>
    </lineage>
</organism>
<name>F4BYA1_METSG</name>
<dbReference type="HOGENOM" id="CLU_2565725_0_0_2"/>
<dbReference type="EMBL" id="CP002565">
    <property type="protein sequence ID" value="AEB67606.1"/>
    <property type="molecule type" value="Genomic_DNA"/>
</dbReference>
<accession>F4BYA1</accession>
<gene>
    <name evidence="1" type="ordered locus">MCON_0815</name>
</gene>
<proteinExistence type="predicted"/>
<evidence type="ECO:0000313" key="1">
    <source>
        <dbReference type="EMBL" id="AEB67606.1"/>
    </source>
</evidence>
<dbReference type="KEGG" id="mcj:MCON_0815"/>
<dbReference type="AlphaFoldDB" id="F4BYA1"/>
<dbReference type="InParanoid" id="F4BYA1"/>
<sequence>MLAERNSLAAIHRVKGIKEETIVDWLRKASAHVEEIEALLLANYHLTRVQLDAMWTYVGHKGEKATILKRSIEAHSGEVPR</sequence>